<dbReference type="RefSeq" id="WP_150510636.1">
    <property type="nucleotide sequence ID" value="NZ_BMSQ01000004.1"/>
</dbReference>
<evidence type="ECO:0000313" key="12">
    <source>
        <dbReference type="Proteomes" id="UP000549009"/>
    </source>
</evidence>
<dbReference type="OrthoDB" id="9814237at2"/>
<evidence type="ECO:0000313" key="10">
    <source>
        <dbReference type="EMBL" id="QEV59511.1"/>
    </source>
</evidence>
<feature type="transmembrane region" description="Helical" evidence="7">
    <location>
        <begin position="235"/>
        <end position="256"/>
    </location>
</feature>
<feature type="transmembrane region" description="Helical" evidence="7">
    <location>
        <begin position="132"/>
        <end position="153"/>
    </location>
</feature>
<feature type="transmembrane region" description="Helical" evidence="7">
    <location>
        <begin position="159"/>
        <end position="182"/>
    </location>
</feature>
<gene>
    <name evidence="10" type="ORF">CP982_12845</name>
    <name evidence="9" type="ORF">FHS40_001977</name>
</gene>
<dbReference type="GO" id="GO:0022857">
    <property type="term" value="F:transmembrane transporter activity"/>
    <property type="evidence" value="ECO:0007669"/>
    <property type="project" value="InterPro"/>
</dbReference>
<protein>
    <submittedName>
        <fullName evidence="10">MFS transporter</fullName>
    </submittedName>
    <submittedName>
        <fullName evidence="9">Putative MFS family arabinose efflux permease</fullName>
    </submittedName>
</protein>
<evidence type="ECO:0000259" key="8">
    <source>
        <dbReference type="PROSITE" id="PS50850"/>
    </source>
</evidence>
<feature type="transmembrane region" description="Helical" evidence="7">
    <location>
        <begin position="322"/>
        <end position="344"/>
    </location>
</feature>
<dbReference type="PROSITE" id="PS50850">
    <property type="entry name" value="MFS"/>
    <property type="match status" value="1"/>
</dbReference>
<dbReference type="SUPFAM" id="SSF103473">
    <property type="entry name" value="MFS general substrate transporter"/>
    <property type="match status" value="1"/>
</dbReference>
<dbReference type="KEGG" id="sspb:CP982_12845"/>
<feature type="transmembrane region" description="Helical" evidence="7">
    <location>
        <begin position="268"/>
        <end position="286"/>
    </location>
</feature>
<dbReference type="CDD" id="cd17324">
    <property type="entry name" value="MFS_NepI_like"/>
    <property type="match status" value="1"/>
</dbReference>
<dbReference type="InterPro" id="IPR036259">
    <property type="entry name" value="MFS_trans_sf"/>
</dbReference>
<dbReference type="InterPro" id="IPR020846">
    <property type="entry name" value="MFS_dom"/>
</dbReference>
<evidence type="ECO:0000256" key="5">
    <source>
        <dbReference type="ARBA" id="ARBA00023136"/>
    </source>
</evidence>
<dbReference type="Gene3D" id="1.20.1250.20">
    <property type="entry name" value="MFS general substrate transporter like domains"/>
    <property type="match status" value="2"/>
</dbReference>
<dbReference type="InterPro" id="IPR011701">
    <property type="entry name" value="MFS"/>
</dbReference>
<keyword evidence="12" id="KW-1185">Reference proteome</keyword>
<dbReference type="GO" id="GO:0005886">
    <property type="term" value="C:plasma membrane"/>
    <property type="evidence" value="ECO:0007669"/>
    <property type="project" value="UniProtKB-SubCell"/>
</dbReference>
<evidence type="ECO:0000256" key="6">
    <source>
        <dbReference type="SAM" id="MobiDB-lite"/>
    </source>
</evidence>
<dbReference type="Proteomes" id="UP000549009">
    <property type="component" value="Unassembled WGS sequence"/>
</dbReference>
<accession>A0A5P2X527</accession>
<dbReference type="AlphaFoldDB" id="A0A5P2X527"/>
<feature type="transmembrane region" description="Helical" evidence="7">
    <location>
        <begin position="292"/>
        <end position="310"/>
    </location>
</feature>
<feature type="transmembrane region" description="Helical" evidence="7">
    <location>
        <begin position="70"/>
        <end position="88"/>
    </location>
</feature>
<feature type="transmembrane region" description="Helical" evidence="7">
    <location>
        <begin position="39"/>
        <end position="63"/>
    </location>
</feature>
<feature type="region of interest" description="Disordered" evidence="6">
    <location>
        <begin position="381"/>
        <end position="408"/>
    </location>
</feature>
<feature type="transmembrane region" description="Helical" evidence="7">
    <location>
        <begin position="356"/>
        <end position="375"/>
    </location>
</feature>
<evidence type="ECO:0000256" key="7">
    <source>
        <dbReference type="SAM" id="Phobius"/>
    </source>
</evidence>
<evidence type="ECO:0000256" key="2">
    <source>
        <dbReference type="ARBA" id="ARBA00022475"/>
    </source>
</evidence>
<dbReference type="Proteomes" id="UP000326505">
    <property type="component" value="Chromosome"/>
</dbReference>
<dbReference type="EMBL" id="CP023690">
    <property type="protein sequence ID" value="QEV59511.1"/>
    <property type="molecule type" value="Genomic_DNA"/>
</dbReference>
<feature type="transmembrane region" description="Helical" evidence="7">
    <location>
        <begin position="100"/>
        <end position="120"/>
    </location>
</feature>
<organism evidence="10 11">
    <name type="scientific">Streptomyces spectabilis</name>
    <dbReference type="NCBI Taxonomy" id="68270"/>
    <lineage>
        <taxon>Bacteria</taxon>
        <taxon>Bacillati</taxon>
        <taxon>Actinomycetota</taxon>
        <taxon>Actinomycetes</taxon>
        <taxon>Kitasatosporales</taxon>
        <taxon>Streptomycetaceae</taxon>
        <taxon>Streptomyces</taxon>
    </lineage>
</organism>
<comment type="subcellular location">
    <subcellularLocation>
        <location evidence="1">Cell membrane</location>
        <topology evidence="1">Multi-pass membrane protein</topology>
    </subcellularLocation>
</comment>
<keyword evidence="3 7" id="KW-0812">Transmembrane</keyword>
<evidence type="ECO:0000313" key="9">
    <source>
        <dbReference type="EMBL" id="MBB5102924.1"/>
    </source>
</evidence>
<evidence type="ECO:0000256" key="3">
    <source>
        <dbReference type="ARBA" id="ARBA00022692"/>
    </source>
</evidence>
<evidence type="ECO:0000256" key="1">
    <source>
        <dbReference type="ARBA" id="ARBA00004651"/>
    </source>
</evidence>
<feature type="transmembrane region" description="Helical" evidence="7">
    <location>
        <begin position="202"/>
        <end position="223"/>
    </location>
</feature>
<evidence type="ECO:0000313" key="11">
    <source>
        <dbReference type="Proteomes" id="UP000326505"/>
    </source>
</evidence>
<reference evidence="10 11" key="1">
    <citation type="submission" date="2017-09" db="EMBL/GenBank/DDBJ databases">
        <authorList>
            <person name="Lee N."/>
            <person name="Cho B.-K."/>
        </authorList>
    </citation>
    <scope>NUCLEOTIDE SEQUENCE [LARGE SCALE GENOMIC DNA]</scope>
    <source>
        <strain evidence="10 11">ATCC 27465</strain>
    </source>
</reference>
<feature type="domain" description="Major facilitator superfamily (MFS) profile" evidence="8">
    <location>
        <begin position="4"/>
        <end position="380"/>
    </location>
</feature>
<proteinExistence type="predicted"/>
<reference evidence="9 12" key="2">
    <citation type="submission" date="2020-08" db="EMBL/GenBank/DDBJ databases">
        <title>Genomic Encyclopedia of Type Strains, Phase III (KMG-III): the genomes of soil and plant-associated and newly described type strains.</title>
        <authorList>
            <person name="Whitman W."/>
        </authorList>
    </citation>
    <scope>NUCLEOTIDE SEQUENCE [LARGE SCALE GENOMIC DNA]</scope>
    <source>
        <strain evidence="9 12">CECT 3146</strain>
    </source>
</reference>
<keyword evidence="5 7" id="KW-0472">Membrane</keyword>
<name>A0A5P2X527_STRST</name>
<sequence length="408" mass="41385">MYRPLLVLAAGMFAIGTDSFVIAGILPDAADSLGVSVGTAGWLLTAYAFTYAVLGPVMAALTARRSRRPLFLAGFAVFTAGNLLTAFVPDFGVALAGRALAGFGGAMITPAAVAAAAALAPPERRGRAIATVMTGLSAATALGSPLGTAIGSVTGDWRLTMVFVSAVGVLAAAAIALLLPTIPTPPAVPLRTRLAPLADRRIGLTLLTTLLVYTGLYTVYSFIGESLDRATGGSGTTLAVLLFVWGLAATAGTLGSGGLTDRFGGRRVINVAIAVAAVDFALLPWTSAHLPSTVVALLVWGVCGWGLLAPQTHRLIGALPSAAPLLTGLASAMVYVGVSAAPLVGQAGMAWAGPHWLGPIGAAFIVLGLVAAETAHATIRSRRAEGLTTSRTPRPRGRKDRPGARRAP</sequence>
<keyword evidence="4 7" id="KW-1133">Transmembrane helix</keyword>
<evidence type="ECO:0000256" key="4">
    <source>
        <dbReference type="ARBA" id="ARBA00022989"/>
    </source>
</evidence>
<dbReference type="Pfam" id="PF07690">
    <property type="entry name" value="MFS_1"/>
    <property type="match status" value="2"/>
</dbReference>
<dbReference type="PANTHER" id="PTHR43124">
    <property type="entry name" value="PURINE EFFLUX PUMP PBUE"/>
    <property type="match status" value="1"/>
</dbReference>
<keyword evidence="2" id="KW-1003">Cell membrane</keyword>
<dbReference type="PANTHER" id="PTHR43124:SF10">
    <property type="entry name" value="PURINE EFFLUX PUMP PBUE"/>
    <property type="match status" value="1"/>
</dbReference>
<dbReference type="EMBL" id="JACHJD010000003">
    <property type="protein sequence ID" value="MBB5102924.1"/>
    <property type="molecule type" value="Genomic_DNA"/>
</dbReference>
<dbReference type="InterPro" id="IPR050189">
    <property type="entry name" value="MFS_Efflux_Transporters"/>
</dbReference>